<protein>
    <submittedName>
        <fullName evidence="1">Uncharacterized protein</fullName>
    </submittedName>
</protein>
<comment type="caution">
    <text evidence="1">The sequence shown here is derived from an EMBL/GenBank/DDBJ whole genome shotgun (WGS) entry which is preliminary data.</text>
</comment>
<dbReference type="Proteomes" id="UP001163603">
    <property type="component" value="Chromosome 15"/>
</dbReference>
<organism evidence="1 2">
    <name type="scientific">Pistacia integerrima</name>
    <dbReference type="NCBI Taxonomy" id="434235"/>
    <lineage>
        <taxon>Eukaryota</taxon>
        <taxon>Viridiplantae</taxon>
        <taxon>Streptophyta</taxon>
        <taxon>Embryophyta</taxon>
        <taxon>Tracheophyta</taxon>
        <taxon>Spermatophyta</taxon>
        <taxon>Magnoliopsida</taxon>
        <taxon>eudicotyledons</taxon>
        <taxon>Gunneridae</taxon>
        <taxon>Pentapetalae</taxon>
        <taxon>rosids</taxon>
        <taxon>malvids</taxon>
        <taxon>Sapindales</taxon>
        <taxon>Anacardiaceae</taxon>
        <taxon>Pistacia</taxon>
    </lineage>
</organism>
<proteinExistence type="predicted"/>
<gene>
    <name evidence="1" type="ORF">Pint_30413</name>
</gene>
<reference evidence="2" key="1">
    <citation type="journal article" date="2023" name="G3 (Bethesda)">
        <title>Genome assembly and association tests identify interacting loci associated with vigor, precocity, and sex in interspecific pistachio rootstocks.</title>
        <authorList>
            <person name="Palmer W."/>
            <person name="Jacygrad E."/>
            <person name="Sagayaradj S."/>
            <person name="Cavanaugh K."/>
            <person name="Han R."/>
            <person name="Bertier L."/>
            <person name="Beede B."/>
            <person name="Kafkas S."/>
            <person name="Golino D."/>
            <person name="Preece J."/>
            <person name="Michelmore R."/>
        </authorList>
    </citation>
    <scope>NUCLEOTIDE SEQUENCE [LARGE SCALE GENOMIC DNA]</scope>
</reference>
<sequence>MEILKRRLGELNSRKEDVELRLSTECNMGKLPKAEVNNWLRNTERINEEVKDIERQVNMVKYFSRARLGKLVDEKIKEVKEHNQNGAFESFVVDAPPTAGVVLPTTILVGETTAEKNMNQIWELLMGDEVMKIGVCGMGGIGKTTVITHINNKLLKETNKFEKVIWVTVSQPLDLMKLQDDIWEAFMLEEVGIPEPTKDSGCKLVITTRSQDVCRSMGCKIVKMRCLSDDEALTLFIDKVEVNIFEVPTLKDIVKLVVEQCACLPLAIVTVSGCMRGEYDICEWRNALEELSESIQSVKGMETNVPRQLQFSYDRLKSKNVQHCFLYCALYPEDFKIPKEELIDYWIAEGLVDERASMQATYDGGYSILNRLVNNCLLETADDGRCVKMHDLIREMALYITSMSPLFMVKAGEKLRELPREQEWKENLEKASLMMNDISEIPPNMSPDCPALSTLLLRENAFYKSIPESFFVRMQGLTILELSYTRIEKLPDSISHLTNLTTLLLQYCQNLKHVPCLAKLACLRNLNLEGTRIIEVPEGMEMLQKLRYLNLFSRYLQKLPSGMLSKLSCVQKLRVYWGSKTSEEMVEEASKLSELDTFEAFFERIQDFKIYVKSLGSGGPRLRKYSLTVGLPPLAYKRKQNMWYFCYLFWPEDVDADRNVVFDGNFVAPPKDLQCLTLHDCDNVRSLSDVLSNEGEYSDLKEIIRLEVDDCSKIEKIISEEDGRSNTMGFTLTLPTLKILRLLDLPKIE</sequence>
<evidence type="ECO:0000313" key="2">
    <source>
        <dbReference type="Proteomes" id="UP001163603"/>
    </source>
</evidence>
<dbReference type="EMBL" id="CM047750">
    <property type="protein sequence ID" value="KAJ0007895.1"/>
    <property type="molecule type" value="Genomic_DNA"/>
</dbReference>
<name>A0ACC0X1T1_9ROSI</name>
<keyword evidence="2" id="KW-1185">Reference proteome</keyword>
<accession>A0ACC0X1T1</accession>
<evidence type="ECO:0000313" key="1">
    <source>
        <dbReference type="EMBL" id="KAJ0007895.1"/>
    </source>
</evidence>